<keyword evidence="4 11" id="KW-0812">Transmembrane</keyword>
<keyword evidence="13" id="KW-1185">Reference proteome</keyword>
<feature type="transmembrane region" description="Helical" evidence="11">
    <location>
        <begin position="213"/>
        <end position="232"/>
    </location>
</feature>
<organism evidence="12 13">
    <name type="scientific">Durusdinium trenchii</name>
    <dbReference type="NCBI Taxonomy" id="1381693"/>
    <lineage>
        <taxon>Eukaryota</taxon>
        <taxon>Sar</taxon>
        <taxon>Alveolata</taxon>
        <taxon>Dinophyceae</taxon>
        <taxon>Suessiales</taxon>
        <taxon>Symbiodiniaceae</taxon>
        <taxon>Durusdinium</taxon>
    </lineage>
</organism>
<reference evidence="12 13" key="1">
    <citation type="submission" date="2024-02" db="EMBL/GenBank/DDBJ databases">
        <authorList>
            <person name="Chen Y."/>
            <person name="Shah S."/>
            <person name="Dougan E. K."/>
            <person name="Thang M."/>
            <person name="Chan C."/>
        </authorList>
    </citation>
    <scope>NUCLEOTIDE SEQUENCE [LARGE SCALE GENOMIC DNA]</scope>
</reference>
<feature type="transmembrane region" description="Helical" evidence="11">
    <location>
        <begin position="53"/>
        <end position="72"/>
    </location>
</feature>
<accession>A0ABP0JT07</accession>
<evidence type="ECO:0000256" key="6">
    <source>
        <dbReference type="ARBA" id="ARBA00022892"/>
    </source>
</evidence>
<proteinExistence type="inferred from homology"/>
<evidence type="ECO:0000256" key="9">
    <source>
        <dbReference type="ARBA" id="ARBA00023136"/>
    </source>
</evidence>
<feature type="transmembrane region" description="Helical" evidence="11">
    <location>
        <begin position="156"/>
        <end position="176"/>
    </location>
</feature>
<name>A0ABP0JT07_9DINO</name>
<keyword evidence="6" id="KW-0931">ER-Golgi transport</keyword>
<dbReference type="Pfam" id="PF00810">
    <property type="entry name" value="ER_lumen_recept"/>
    <property type="match status" value="1"/>
</dbReference>
<dbReference type="PANTHER" id="PTHR10585">
    <property type="entry name" value="ER LUMEN PROTEIN RETAINING RECEPTOR"/>
    <property type="match status" value="1"/>
</dbReference>
<keyword evidence="8 11" id="KW-1133">Transmembrane helix</keyword>
<protein>
    <submittedName>
        <fullName evidence="12">ER lumen protein-retaining receptor 1-A (KDEL endoplasmic reticulum protein retention receptor 1-A) (KDEL receptor 1-A)</fullName>
    </submittedName>
</protein>
<evidence type="ECO:0000256" key="7">
    <source>
        <dbReference type="ARBA" id="ARBA00022927"/>
    </source>
</evidence>
<comment type="similarity">
    <text evidence="2">Belongs to the ERD2 family.</text>
</comment>
<keyword evidence="3" id="KW-0813">Transport</keyword>
<keyword evidence="5" id="KW-0256">Endoplasmic reticulum</keyword>
<comment type="caution">
    <text evidence="12">The sequence shown here is derived from an EMBL/GenBank/DDBJ whole genome shotgun (WGS) entry which is preliminary data.</text>
</comment>
<keyword evidence="10 12" id="KW-0675">Receptor</keyword>
<evidence type="ECO:0000256" key="3">
    <source>
        <dbReference type="ARBA" id="ARBA00022448"/>
    </source>
</evidence>
<keyword evidence="7" id="KW-0653">Protein transport</keyword>
<evidence type="ECO:0000256" key="11">
    <source>
        <dbReference type="SAM" id="Phobius"/>
    </source>
</evidence>
<dbReference type="PRINTS" id="PR00660">
    <property type="entry name" value="ERLUMENR"/>
</dbReference>
<sequence length="287" mass="32682">MEKADFNLDDLKDPERLKMLFMKYAKTEAFKVWGCFLLVTFTVFMLFSSGDFSFLLTLSSLVSVFSFLMVALKIEAGRSCKGVSLRMMECYLAIFFFRLCAIVPFEGYLPFDKSGDWFYQTCEALGFCLAGTMVYFCRMRYAATYDPDTDNFQHHWLALGAAGLALIFHPNLNNFLPSDTSWAFAVYLESVAVLCQLFMFMKEGQAAPHTSHFLAAQALSKIMSFIFWASSFNELSNPNHTIKAFVGNWVVCTQLVQLCVMGDFIYHYIRCIRQGIPVSQLLCSDNV</sequence>
<keyword evidence="9 11" id="KW-0472">Membrane</keyword>
<evidence type="ECO:0000256" key="1">
    <source>
        <dbReference type="ARBA" id="ARBA00004477"/>
    </source>
</evidence>
<comment type="subcellular location">
    <subcellularLocation>
        <location evidence="1">Endoplasmic reticulum membrane</location>
        <topology evidence="1">Multi-pass membrane protein</topology>
    </subcellularLocation>
</comment>
<dbReference type="Proteomes" id="UP001642464">
    <property type="component" value="Unassembled WGS sequence"/>
</dbReference>
<evidence type="ECO:0000256" key="4">
    <source>
        <dbReference type="ARBA" id="ARBA00022692"/>
    </source>
</evidence>
<feature type="transmembrane region" description="Helical" evidence="11">
    <location>
        <begin position="29"/>
        <end position="47"/>
    </location>
</feature>
<feature type="transmembrane region" description="Helical" evidence="11">
    <location>
        <begin position="182"/>
        <end position="201"/>
    </location>
</feature>
<evidence type="ECO:0000256" key="8">
    <source>
        <dbReference type="ARBA" id="ARBA00022989"/>
    </source>
</evidence>
<feature type="transmembrane region" description="Helical" evidence="11">
    <location>
        <begin position="117"/>
        <end position="136"/>
    </location>
</feature>
<gene>
    <name evidence="12" type="ORF">SCF082_LOCUS13626</name>
</gene>
<evidence type="ECO:0000256" key="2">
    <source>
        <dbReference type="ARBA" id="ARBA00010120"/>
    </source>
</evidence>
<dbReference type="EMBL" id="CAXAMM010008458">
    <property type="protein sequence ID" value="CAK9017405.1"/>
    <property type="molecule type" value="Genomic_DNA"/>
</dbReference>
<evidence type="ECO:0000313" key="12">
    <source>
        <dbReference type="EMBL" id="CAK9017405.1"/>
    </source>
</evidence>
<evidence type="ECO:0000313" key="13">
    <source>
        <dbReference type="Proteomes" id="UP001642464"/>
    </source>
</evidence>
<feature type="transmembrane region" description="Helical" evidence="11">
    <location>
        <begin position="244"/>
        <end position="266"/>
    </location>
</feature>
<evidence type="ECO:0000256" key="10">
    <source>
        <dbReference type="ARBA" id="ARBA00023170"/>
    </source>
</evidence>
<evidence type="ECO:0000256" key="5">
    <source>
        <dbReference type="ARBA" id="ARBA00022824"/>
    </source>
</evidence>
<dbReference type="InterPro" id="IPR000133">
    <property type="entry name" value="ER_ret_rcpt"/>
</dbReference>